<evidence type="ECO:0000256" key="1">
    <source>
        <dbReference type="ARBA" id="ARBA00008857"/>
    </source>
</evidence>
<accession>A0ABS1IMB6</accession>
<gene>
    <name evidence="4" type="ORF">I2494_03930</name>
</gene>
<dbReference type="PANTHER" id="PTHR30629:SF2">
    <property type="entry name" value="PROPHAGE INTEGRASE INTS-RELATED"/>
    <property type="match status" value="1"/>
</dbReference>
<dbReference type="CDD" id="cd00801">
    <property type="entry name" value="INT_P4_C"/>
    <property type="match status" value="1"/>
</dbReference>
<dbReference type="Pfam" id="PF13356">
    <property type="entry name" value="Arm-DNA-bind_3"/>
    <property type="match status" value="1"/>
</dbReference>
<dbReference type="Proteomes" id="UP001296921">
    <property type="component" value="Unassembled WGS sequence"/>
</dbReference>
<sequence>MALTDIQIRTAKPQDKAYTLNDGQGLSLLVEPNGSKGWRFRYRFAGKPKMISFGTYPEVSLSAARQKKAEARELVANNVNPSEIRKTEKAELKAAAANTFEIVAREWHQHKLEGWTAGYASDMLEGLEKDIFPYLGQRVVSEIKPLEVLEVLRRIESRGALERMKKVRQSCGQIFRYAIVTGRAETNPASELTGALKTAKSKHFPHLLAPELPPFLQTLSSYHGSKITQLATRLLMITGVRTIELRAAEWKEFDLDKALWLIPSERMKMRRPHLVPLSHQALDILSQLKEITGRYRLVFTGRNDCTKPMSEAAINQVIKRIGYNGKATGHGFRHTMSTILHEQGYNTAWIETQLAHADKNSIRGTYNHAQYLDGRGEMLQWYADYLDSLEHDGNVVHGSFGKRA</sequence>
<dbReference type="Pfam" id="PF00589">
    <property type="entry name" value="Phage_integrase"/>
    <property type="match status" value="1"/>
</dbReference>
<dbReference type="InterPro" id="IPR053876">
    <property type="entry name" value="Phage_int_M"/>
</dbReference>
<evidence type="ECO:0000313" key="4">
    <source>
        <dbReference type="EMBL" id="MBK5142873.1"/>
    </source>
</evidence>
<evidence type="ECO:0000313" key="5">
    <source>
        <dbReference type="Proteomes" id="UP001296921"/>
    </source>
</evidence>
<dbReference type="Pfam" id="PF22022">
    <property type="entry name" value="Phage_int_M"/>
    <property type="match status" value="1"/>
</dbReference>
<dbReference type="InterPro" id="IPR050808">
    <property type="entry name" value="Phage_Integrase"/>
</dbReference>
<comment type="caution">
    <text evidence="4">The sequence shown here is derived from an EMBL/GenBank/DDBJ whole genome shotgun (WGS) entry which is preliminary data.</text>
</comment>
<dbReference type="EMBL" id="JADRCR010000001">
    <property type="protein sequence ID" value="MBK5142873.1"/>
    <property type="molecule type" value="Genomic_DNA"/>
</dbReference>
<protein>
    <submittedName>
        <fullName evidence="4">Tyrosine-type recombinase/integrase</fullName>
    </submittedName>
</protein>
<dbReference type="RefSeq" id="WP_218465990.1">
    <property type="nucleotide sequence ID" value="NZ_JADRCR010000001.1"/>
</dbReference>
<name>A0ABS1IMB6_9GAMM</name>
<comment type="similarity">
    <text evidence="1">Belongs to the 'phage' integrase family.</text>
</comment>
<keyword evidence="5" id="KW-1185">Reference proteome</keyword>
<organism evidence="4 5">
    <name type="scientific">Limnobaculum allomyrinae</name>
    <dbReference type="NCBI Taxonomy" id="2791986"/>
    <lineage>
        <taxon>Bacteria</taxon>
        <taxon>Pseudomonadati</taxon>
        <taxon>Pseudomonadota</taxon>
        <taxon>Gammaproteobacteria</taxon>
        <taxon>Enterobacterales</taxon>
        <taxon>Budviciaceae</taxon>
        <taxon>Limnobaculum</taxon>
    </lineage>
</organism>
<dbReference type="InterPro" id="IPR002104">
    <property type="entry name" value="Integrase_catalytic"/>
</dbReference>
<evidence type="ECO:0000256" key="2">
    <source>
        <dbReference type="ARBA" id="ARBA00022908"/>
    </source>
</evidence>
<dbReference type="InterPro" id="IPR025166">
    <property type="entry name" value="Integrase_DNA_bind_dom"/>
</dbReference>
<feature type="domain" description="Tyr recombinase" evidence="3">
    <location>
        <begin position="202"/>
        <end position="379"/>
    </location>
</feature>
<reference evidence="4 5" key="1">
    <citation type="submission" date="2020-11" db="EMBL/GenBank/DDBJ databases">
        <title>Insectihabitans protaetiae gen. nov. sp. nov. and Insectihabitans allomyrinae sp. nov., isolated from larvae of Protaetia brevitarsis seulensis and Allomyrina dichotoma, respectively.</title>
        <authorList>
            <person name="Lee S.D."/>
            <person name="Byeon Y.-S."/>
            <person name="Kim S.-M."/>
            <person name="Yang H.L."/>
            <person name="Kim I.S."/>
        </authorList>
    </citation>
    <scope>NUCLEOTIDE SEQUENCE [LARGE SCALE GENOMIC DNA]</scope>
    <source>
        <strain evidence="4 5">BWR-B9</strain>
    </source>
</reference>
<dbReference type="PROSITE" id="PS51898">
    <property type="entry name" value="TYR_RECOMBINASE"/>
    <property type="match status" value="1"/>
</dbReference>
<proteinExistence type="inferred from homology"/>
<dbReference type="PANTHER" id="PTHR30629">
    <property type="entry name" value="PROPHAGE INTEGRASE"/>
    <property type="match status" value="1"/>
</dbReference>
<keyword evidence="2" id="KW-0229">DNA integration</keyword>
<evidence type="ECO:0000259" key="3">
    <source>
        <dbReference type="PROSITE" id="PS51898"/>
    </source>
</evidence>